<dbReference type="Proteomes" id="UP000198891">
    <property type="component" value="Unassembled WGS sequence"/>
</dbReference>
<evidence type="ECO:0000256" key="5">
    <source>
        <dbReference type="ARBA" id="ARBA00022842"/>
    </source>
</evidence>
<accession>A0A1H3RE09</accession>
<dbReference type="EMBL" id="FNPZ01000003">
    <property type="protein sequence ID" value="SDZ23886.1"/>
    <property type="molecule type" value="Genomic_DNA"/>
</dbReference>
<keyword evidence="3" id="KW-0479">Metal-binding</keyword>
<keyword evidence="5" id="KW-0460">Magnesium</keyword>
<dbReference type="GO" id="GO:0016301">
    <property type="term" value="F:kinase activity"/>
    <property type="evidence" value="ECO:0007669"/>
    <property type="project" value="UniProtKB-KW"/>
</dbReference>
<dbReference type="GO" id="GO:0006096">
    <property type="term" value="P:glycolytic process"/>
    <property type="evidence" value="ECO:0007669"/>
    <property type="project" value="UniProtKB-KW"/>
</dbReference>
<evidence type="ECO:0000313" key="8">
    <source>
        <dbReference type="Proteomes" id="UP000198891"/>
    </source>
</evidence>
<dbReference type="STRING" id="381665.SAMN05216554_2764"/>
<evidence type="ECO:0000256" key="1">
    <source>
        <dbReference type="ARBA" id="ARBA00022490"/>
    </source>
</evidence>
<dbReference type="InterPro" id="IPR007666">
    <property type="entry name" value="ADP_PFK/GK"/>
</dbReference>
<proteinExistence type="predicted"/>
<dbReference type="OrthoDB" id="2813007at2"/>
<evidence type="ECO:0000256" key="6">
    <source>
        <dbReference type="ARBA" id="ARBA00023152"/>
    </source>
</evidence>
<dbReference type="GO" id="GO:0046872">
    <property type="term" value="F:metal ion binding"/>
    <property type="evidence" value="ECO:0007669"/>
    <property type="project" value="UniProtKB-KW"/>
</dbReference>
<name>A0A1H3RE09_9MICO</name>
<evidence type="ECO:0000256" key="4">
    <source>
        <dbReference type="ARBA" id="ARBA00022777"/>
    </source>
</evidence>
<sequence>MSNRIVLGLGGTVDYEIDWNERRLDELIGWYGIQPAELSRRAPIESERDLVRTLAAFLADGTGGERFVASSDILEQFAARFDKRITLGGTCVRAAIALDRLGVASTVHLVSIDDHVRRLLPASVEVICSADHDTTDPHLIVQYPAGASVRVGDSLHRARHPNRIIFTNDPPNRSLVISPDLRVATAVSEVFLVSGFNTIQSPDVLADRLDRVAEAIAAVPDGGVVVYEDAGYHLTEFTAAVRERLLGSVDLWSMNEDELQHYLDRTVDLLDRDEVHWALLDLRRLFPGPALVVHTRHWSAVQAPDARRWAAVVQGGITMASTRYLHGDAWNAIDFEATGRLPRQEEASRLAEALNTAGHGRLVMVPAFELVTAHPTTIGLGDSFAGGMIEALSRERATGSESARAVS</sequence>
<dbReference type="AlphaFoldDB" id="A0A1H3RE09"/>
<keyword evidence="4 7" id="KW-0418">Kinase</keyword>
<dbReference type="Gene3D" id="3.40.1190.20">
    <property type="match status" value="1"/>
</dbReference>
<dbReference type="GO" id="GO:0016773">
    <property type="term" value="F:phosphotransferase activity, alcohol group as acceptor"/>
    <property type="evidence" value="ECO:0007669"/>
    <property type="project" value="InterPro"/>
</dbReference>
<dbReference type="PROSITE" id="PS51255">
    <property type="entry name" value="ADPK"/>
    <property type="match status" value="1"/>
</dbReference>
<gene>
    <name evidence="7" type="ORF">SAMN05216554_2764</name>
</gene>
<reference evidence="7 8" key="1">
    <citation type="submission" date="2016-10" db="EMBL/GenBank/DDBJ databases">
        <authorList>
            <person name="de Groot N.N."/>
        </authorList>
    </citation>
    <scope>NUCLEOTIDE SEQUENCE [LARGE SCALE GENOMIC DNA]</scope>
    <source>
        <strain evidence="7 8">CGMCC 4.3491</strain>
    </source>
</reference>
<dbReference type="Pfam" id="PF04587">
    <property type="entry name" value="ADP_PFK_GK"/>
    <property type="match status" value="1"/>
</dbReference>
<dbReference type="SUPFAM" id="SSF53613">
    <property type="entry name" value="Ribokinase-like"/>
    <property type="match status" value="1"/>
</dbReference>
<dbReference type="InterPro" id="IPR029056">
    <property type="entry name" value="Ribokinase-like"/>
</dbReference>
<evidence type="ECO:0000313" key="7">
    <source>
        <dbReference type="EMBL" id="SDZ23886.1"/>
    </source>
</evidence>
<keyword evidence="1" id="KW-0963">Cytoplasm</keyword>
<keyword evidence="2" id="KW-0808">Transferase</keyword>
<keyword evidence="6" id="KW-0324">Glycolysis</keyword>
<keyword evidence="8" id="KW-1185">Reference proteome</keyword>
<evidence type="ECO:0000256" key="3">
    <source>
        <dbReference type="ARBA" id="ARBA00022723"/>
    </source>
</evidence>
<evidence type="ECO:0000256" key="2">
    <source>
        <dbReference type="ARBA" id="ARBA00022679"/>
    </source>
</evidence>
<dbReference type="PANTHER" id="PTHR21208:SF1">
    <property type="entry name" value="ADP-DEPENDENT GLUCOKINASE"/>
    <property type="match status" value="1"/>
</dbReference>
<dbReference type="RefSeq" id="WP_092554799.1">
    <property type="nucleotide sequence ID" value="NZ_FNPZ01000003.1"/>
</dbReference>
<organism evidence="7 8">
    <name type="scientific">Herbiconiux ginsengi</name>
    <dbReference type="NCBI Taxonomy" id="381665"/>
    <lineage>
        <taxon>Bacteria</taxon>
        <taxon>Bacillati</taxon>
        <taxon>Actinomycetota</taxon>
        <taxon>Actinomycetes</taxon>
        <taxon>Micrococcales</taxon>
        <taxon>Microbacteriaceae</taxon>
        <taxon>Herbiconiux</taxon>
    </lineage>
</organism>
<dbReference type="PANTHER" id="PTHR21208">
    <property type="entry name" value="ADP-DEPENDENT GLUCOKINASE"/>
    <property type="match status" value="1"/>
</dbReference>
<protein>
    <submittedName>
        <fullName evidence="7">ADP-dependent phosphofructokinase/glucokinase</fullName>
    </submittedName>
</protein>